<dbReference type="Proteomes" id="UP000321083">
    <property type="component" value="Unassembled WGS sequence"/>
</dbReference>
<sequence>MVIVRWYAVTFGFGGEWEAFDTSGEGYQRAYLISRVGFEVALGFG</sequence>
<comment type="caution">
    <text evidence="1">The sequence shown here is derived from an EMBL/GenBank/DDBJ whole genome shotgun (WGS) entry which is preliminary data.</text>
</comment>
<dbReference type="EMBL" id="SRHE01000527">
    <property type="protein sequence ID" value="TWW08735.1"/>
    <property type="molecule type" value="Genomic_DNA"/>
</dbReference>
<evidence type="ECO:0000313" key="2">
    <source>
        <dbReference type="Proteomes" id="UP000321083"/>
    </source>
</evidence>
<protein>
    <submittedName>
        <fullName evidence="1">Uncharacterized protein</fullName>
    </submittedName>
</protein>
<keyword evidence="2" id="KW-1185">Reference proteome</keyword>
<accession>A0A5C6M3N6</accession>
<evidence type="ECO:0000313" key="1">
    <source>
        <dbReference type="EMBL" id="TWW08735.1"/>
    </source>
</evidence>
<organism evidence="1 2">
    <name type="scientific">Planctomyces bekefii</name>
    <dbReference type="NCBI Taxonomy" id="1653850"/>
    <lineage>
        <taxon>Bacteria</taxon>
        <taxon>Pseudomonadati</taxon>
        <taxon>Planctomycetota</taxon>
        <taxon>Planctomycetia</taxon>
        <taxon>Planctomycetales</taxon>
        <taxon>Planctomycetaceae</taxon>
        <taxon>Planctomyces</taxon>
    </lineage>
</organism>
<gene>
    <name evidence="1" type="ORF">E3A20_21380</name>
</gene>
<feature type="non-terminal residue" evidence="1">
    <location>
        <position position="45"/>
    </location>
</feature>
<reference evidence="1 2" key="1">
    <citation type="submission" date="2019-08" db="EMBL/GenBank/DDBJ databases">
        <title>100 year-old enigma solved: identification of Planctomyces bekefii, the type genus and species of the phylum Planctomycetes.</title>
        <authorList>
            <person name="Svetlana D.N."/>
            <person name="Overmann J."/>
        </authorList>
    </citation>
    <scope>NUCLEOTIDE SEQUENCE [LARGE SCALE GENOMIC DNA]</scope>
    <source>
        <strain evidence="1">Phe10_nw2017</strain>
    </source>
</reference>
<proteinExistence type="predicted"/>
<reference evidence="1 2" key="2">
    <citation type="submission" date="2019-08" db="EMBL/GenBank/DDBJ databases">
        <authorList>
            <person name="Henke P."/>
        </authorList>
    </citation>
    <scope>NUCLEOTIDE SEQUENCE [LARGE SCALE GENOMIC DNA]</scope>
    <source>
        <strain evidence="1">Phe10_nw2017</strain>
    </source>
</reference>
<name>A0A5C6M3N6_9PLAN</name>
<dbReference type="AlphaFoldDB" id="A0A5C6M3N6"/>